<keyword evidence="4" id="KW-0479">Metal-binding</keyword>
<dbReference type="InterPro" id="IPR010035">
    <property type="entry name" value="Thi_S"/>
</dbReference>
<dbReference type="GO" id="GO:0016787">
    <property type="term" value="F:hydrolase activity"/>
    <property type="evidence" value="ECO:0007669"/>
    <property type="project" value="UniProtKB-KW"/>
</dbReference>
<keyword evidence="2" id="KW-1277">Toxin-antitoxin system</keyword>
<keyword evidence="3" id="KW-0540">Nuclease</keyword>
<dbReference type="PANTHER" id="PTHR33653">
    <property type="entry name" value="RIBONUCLEASE VAPC2"/>
    <property type="match status" value="1"/>
</dbReference>
<evidence type="ECO:0000313" key="10">
    <source>
        <dbReference type="Proteomes" id="UP001174909"/>
    </source>
</evidence>
<dbReference type="SUPFAM" id="SSF54285">
    <property type="entry name" value="MoaD/ThiS"/>
    <property type="match status" value="1"/>
</dbReference>
<dbReference type="GO" id="GO:0004540">
    <property type="term" value="F:RNA nuclease activity"/>
    <property type="evidence" value="ECO:0007669"/>
    <property type="project" value="InterPro"/>
</dbReference>
<dbReference type="InterPro" id="IPR003749">
    <property type="entry name" value="ThiS/MoaD-like"/>
</dbReference>
<dbReference type="Pfam" id="PF01850">
    <property type="entry name" value="PIN"/>
    <property type="match status" value="1"/>
</dbReference>
<dbReference type="HAMAP" id="MF_00265">
    <property type="entry name" value="VapC_Nob1"/>
    <property type="match status" value="1"/>
</dbReference>
<dbReference type="InterPro" id="IPR016155">
    <property type="entry name" value="Mopterin_synth/thiamin_S_b"/>
</dbReference>
<dbReference type="InterPro" id="IPR012675">
    <property type="entry name" value="Beta-grasp_dom_sf"/>
</dbReference>
<sequence length="239" mass="26711">MLDTNVVSELRKKRPDHYVKAWSDAQAADSLFLSSITLAEIRYGIERQPDAAFRNELTSWLDHQLRPWFTGRILPVDEAVILEWRRMAARGREHSITFSQPDLFIAATARVHSLVVCTRNETDFRMADVPVFNPWKGDYHRRRETLSAVRPARDDGLSLSTHAAIGHLPIMMIDILVNGDKRTIPEASTVRSLLEALGVAERQGTAVAVNMTVVPRRAHADTVLQAGDRVEIVQAVGGG</sequence>
<dbReference type="CDD" id="cd18746">
    <property type="entry name" value="PIN_VapC4-5_FitB-like"/>
    <property type="match status" value="1"/>
</dbReference>
<dbReference type="InterPro" id="IPR002716">
    <property type="entry name" value="PIN_dom"/>
</dbReference>
<dbReference type="InterPro" id="IPR022907">
    <property type="entry name" value="VapC_family"/>
</dbReference>
<evidence type="ECO:0000259" key="8">
    <source>
        <dbReference type="Pfam" id="PF01850"/>
    </source>
</evidence>
<evidence type="ECO:0000256" key="4">
    <source>
        <dbReference type="ARBA" id="ARBA00022723"/>
    </source>
</evidence>
<name>A0AA35XEN3_GEOBA</name>
<feature type="domain" description="PIN" evidence="8">
    <location>
        <begin position="1"/>
        <end position="125"/>
    </location>
</feature>
<dbReference type="EMBL" id="CASHTH010003739">
    <property type="protein sequence ID" value="CAI8048625.1"/>
    <property type="molecule type" value="Genomic_DNA"/>
</dbReference>
<evidence type="ECO:0000256" key="2">
    <source>
        <dbReference type="ARBA" id="ARBA00022649"/>
    </source>
</evidence>
<dbReference type="PANTHER" id="PTHR33653:SF1">
    <property type="entry name" value="RIBONUCLEASE VAPC2"/>
    <property type="match status" value="1"/>
</dbReference>
<comment type="caution">
    <text evidence="9">The sequence shown here is derived from an EMBL/GenBank/DDBJ whole genome shotgun (WGS) entry which is preliminary data.</text>
</comment>
<evidence type="ECO:0000256" key="7">
    <source>
        <dbReference type="ARBA" id="ARBA00038093"/>
    </source>
</evidence>
<evidence type="ECO:0000256" key="6">
    <source>
        <dbReference type="ARBA" id="ARBA00022842"/>
    </source>
</evidence>
<keyword evidence="5" id="KW-0378">Hydrolase</keyword>
<keyword evidence="10" id="KW-1185">Reference proteome</keyword>
<dbReference type="SUPFAM" id="SSF88723">
    <property type="entry name" value="PIN domain-like"/>
    <property type="match status" value="1"/>
</dbReference>
<organism evidence="9 10">
    <name type="scientific">Geodia barretti</name>
    <name type="common">Barrett's horny sponge</name>
    <dbReference type="NCBI Taxonomy" id="519541"/>
    <lineage>
        <taxon>Eukaryota</taxon>
        <taxon>Metazoa</taxon>
        <taxon>Porifera</taxon>
        <taxon>Demospongiae</taxon>
        <taxon>Heteroscleromorpha</taxon>
        <taxon>Tetractinellida</taxon>
        <taxon>Astrophorina</taxon>
        <taxon>Geodiidae</taxon>
        <taxon>Geodia</taxon>
    </lineage>
</organism>
<keyword evidence="6" id="KW-0460">Magnesium</keyword>
<dbReference type="InterPro" id="IPR029060">
    <property type="entry name" value="PIN-like_dom_sf"/>
</dbReference>
<proteinExistence type="inferred from homology"/>
<dbReference type="AlphaFoldDB" id="A0AA35XEN3"/>
<reference evidence="9" key="1">
    <citation type="submission" date="2023-03" db="EMBL/GenBank/DDBJ databases">
        <authorList>
            <person name="Steffen K."/>
            <person name="Cardenas P."/>
        </authorList>
    </citation>
    <scope>NUCLEOTIDE SEQUENCE</scope>
</reference>
<accession>A0AA35XEN3</accession>
<dbReference type="CDD" id="cd00565">
    <property type="entry name" value="Ubl_ThiS"/>
    <property type="match status" value="1"/>
</dbReference>
<dbReference type="GO" id="GO:0046872">
    <property type="term" value="F:metal ion binding"/>
    <property type="evidence" value="ECO:0007669"/>
    <property type="project" value="UniProtKB-KW"/>
</dbReference>
<dbReference type="Pfam" id="PF02597">
    <property type="entry name" value="ThiS"/>
    <property type="match status" value="1"/>
</dbReference>
<dbReference type="NCBIfam" id="TIGR01683">
    <property type="entry name" value="thiS"/>
    <property type="match status" value="1"/>
</dbReference>
<comment type="similarity">
    <text evidence="7">Belongs to the PINc/VapC protein family.</text>
</comment>
<dbReference type="InterPro" id="IPR050556">
    <property type="entry name" value="Type_II_TA_system_RNase"/>
</dbReference>
<dbReference type="Gene3D" id="3.10.20.30">
    <property type="match status" value="1"/>
</dbReference>
<comment type="cofactor">
    <cofactor evidence="1">
        <name>Mg(2+)</name>
        <dbReference type="ChEBI" id="CHEBI:18420"/>
    </cofactor>
</comment>
<dbReference type="Proteomes" id="UP001174909">
    <property type="component" value="Unassembled WGS sequence"/>
</dbReference>
<evidence type="ECO:0000313" key="9">
    <source>
        <dbReference type="EMBL" id="CAI8048625.1"/>
    </source>
</evidence>
<evidence type="ECO:0000256" key="3">
    <source>
        <dbReference type="ARBA" id="ARBA00022722"/>
    </source>
</evidence>
<evidence type="ECO:0000256" key="1">
    <source>
        <dbReference type="ARBA" id="ARBA00001946"/>
    </source>
</evidence>
<protein>
    <submittedName>
        <fullName evidence="9">Toxin FitB</fullName>
    </submittedName>
</protein>
<evidence type="ECO:0000256" key="5">
    <source>
        <dbReference type="ARBA" id="ARBA00022801"/>
    </source>
</evidence>
<dbReference type="Gene3D" id="3.40.50.1010">
    <property type="entry name" value="5'-nuclease"/>
    <property type="match status" value="1"/>
</dbReference>
<gene>
    <name evidence="9" type="ORF">GBAR_LOCUS26811</name>
</gene>